<dbReference type="InterPro" id="IPR001647">
    <property type="entry name" value="HTH_TetR"/>
</dbReference>
<dbReference type="Gene3D" id="1.10.357.10">
    <property type="entry name" value="Tetracycline Repressor, domain 2"/>
    <property type="match status" value="1"/>
</dbReference>
<comment type="caution">
    <text evidence="4">The sequence shown here is derived from an EMBL/GenBank/DDBJ whole genome shotgun (WGS) entry which is preliminary data.</text>
</comment>
<organism evidence="4 5">
    <name type="scientific">Companilactobacillus paralimentarius DSM 13238 = JCM 10415</name>
    <dbReference type="NCBI Taxonomy" id="1122151"/>
    <lineage>
        <taxon>Bacteria</taxon>
        <taxon>Bacillati</taxon>
        <taxon>Bacillota</taxon>
        <taxon>Bacilli</taxon>
        <taxon>Lactobacillales</taxon>
        <taxon>Lactobacillaceae</taxon>
        <taxon>Companilactobacillus</taxon>
    </lineage>
</organism>
<dbReference type="AlphaFoldDB" id="A0A0R1PU95"/>
<keyword evidence="1 2" id="KW-0238">DNA-binding</keyword>
<evidence type="ECO:0000256" key="1">
    <source>
        <dbReference type="ARBA" id="ARBA00023125"/>
    </source>
</evidence>
<dbReference type="PATRIC" id="fig|1122151.5.peg.1417"/>
<dbReference type="PROSITE" id="PS01081">
    <property type="entry name" value="HTH_TETR_1"/>
    <property type="match status" value="1"/>
</dbReference>
<feature type="domain" description="HTH tetR-type" evidence="3">
    <location>
        <begin position="1"/>
        <end position="61"/>
    </location>
</feature>
<evidence type="ECO:0000313" key="5">
    <source>
        <dbReference type="Proteomes" id="UP000051908"/>
    </source>
</evidence>
<accession>A0A0R1PU95</accession>
<keyword evidence="5" id="KW-1185">Reference proteome</keyword>
<sequence>MTPKEELIIKFNHIILIQGFDNFSMVDLAKMAGISRAKLYIYFKNKDEIVQSVVHRHLEFLQKNSIPTKVEGKNLLPTILNSLLLMGSTTKLFKTQLKQAYPQMYRQFNQGYEEYFQALKKYYQVAQQQQLLISDVSAEFLLFQNQINIHGILDNVRTNQISLEKGEQYLKEYFTYQIHSLLVKPEVVVSDQIKNFTQTIINEYYDTYAQINN</sequence>
<evidence type="ECO:0000259" key="3">
    <source>
        <dbReference type="PROSITE" id="PS50977"/>
    </source>
</evidence>
<feature type="DNA-binding region" description="H-T-H motif" evidence="2">
    <location>
        <begin position="24"/>
        <end position="43"/>
    </location>
</feature>
<protein>
    <recommendedName>
        <fullName evidence="3">HTH tetR-type domain-containing protein</fullName>
    </recommendedName>
</protein>
<dbReference type="InterPro" id="IPR023772">
    <property type="entry name" value="DNA-bd_HTH_TetR-type_CS"/>
</dbReference>
<dbReference type="EMBL" id="AZES01000025">
    <property type="protein sequence ID" value="KRL31928.1"/>
    <property type="molecule type" value="Genomic_DNA"/>
</dbReference>
<dbReference type="SUPFAM" id="SSF46689">
    <property type="entry name" value="Homeodomain-like"/>
    <property type="match status" value="1"/>
</dbReference>
<evidence type="ECO:0000313" key="4">
    <source>
        <dbReference type="EMBL" id="KRL31928.1"/>
    </source>
</evidence>
<evidence type="ECO:0000256" key="2">
    <source>
        <dbReference type="PROSITE-ProRule" id="PRU00335"/>
    </source>
</evidence>
<proteinExistence type="predicted"/>
<dbReference type="Pfam" id="PF00440">
    <property type="entry name" value="TetR_N"/>
    <property type="match status" value="1"/>
</dbReference>
<dbReference type="PROSITE" id="PS50977">
    <property type="entry name" value="HTH_TETR_2"/>
    <property type="match status" value="1"/>
</dbReference>
<dbReference type="RefSeq" id="WP_025085539.1">
    <property type="nucleotide sequence ID" value="NZ_AZES01000025.1"/>
</dbReference>
<dbReference type="InterPro" id="IPR009057">
    <property type="entry name" value="Homeodomain-like_sf"/>
</dbReference>
<dbReference type="GeneID" id="96667260"/>
<gene>
    <name evidence="4" type="ORF">FD33_GL001366</name>
</gene>
<dbReference type="GO" id="GO:0003677">
    <property type="term" value="F:DNA binding"/>
    <property type="evidence" value="ECO:0007669"/>
    <property type="project" value="UniProtKB-UniRule"/>
</dbReference>
<dbReference type="OrthoDB" id="881297at2"/>
<reference evidence="4 5" key="1">
    <citation type="journal article" date="2015" name="Genome Announc.">
        <title>Expanding the biotechnology potential of lactobacilli through comparative genomics of 213 strains and associated genera.</title>
        <authorList>
            <person name="Sun Z."/>
            <person name="Harris H.M."/>
            <person name="McCann A."/>
            <person name="Guo C."/>
            <person name="Argimon S."/>
            <person name="Zhang W."/>
            <person name="Yang X."/>
            <person name="Jeffery I.B."/>
            <person name="Cooney J.C."/>
            <person name="Kagawa T.F."/>
            <person name="Liu W."/>
            <person name="Song Y."/>
            <person name="Salvetti E."/>
            <person name="Wrobel A."/>
            <person name="Rasinkangas P."/>
            <person name="Parkhill J."/>
            <person name="Rea M.C."/>
            <person name="O'Sullivan O."/>
            <person name="Ritari J."/>
            <person name="Douillard F.P."/>
            <person name="Paul Ross R."/>
            <person name="Yang R."/>
            <person name="Briner A.E."/>
            <person name="Felis G.E."/>
            <person name="de Vos W.M."/>
            <person name="Barrangou R."/>
            <person name="Klaenhammer T.R."/>
            <person name="Caufield P.W."/>
            <person name="Cui Y."/>
            <person name="Zhang H."/>
            <person name="O'Toole P.W."/>
        </authorList>
    </citation>
    <scope>NUCLEOTIDE SEQUENCE [LARGE SCALE GENOMIC DNA]</scope>
    <source>
        <strain evidence="4 5">DSM 13238</strain>
    </source>
</reference>
<dbReference type="Proteomes" id="UP000051908">
    <property type="component" value="Unassembled WGS sequence"/>
</dbReference>
<name>A0A0R1PU95_9LACO</name>